<reference evidence="6 7" key="1">
    <citation type="journal article" date="2018" name="Int. J. Syst. Evol. Microbiol.">
        <title>Mesosutterella multiformis gen. nov., sp. nov., a member of the family Sutterellaceae and Sutterella megalosphaeroides sp. nov., isolated from human faeces.</title>
        <authorList>
            <person name="Sakamoto M."/>
            <person name="Ikeyama N."/>
            <person name="Kunihiro T."/>
            <person name="Iino T."/>
            <person name="Yuki M."/>
            <person name="Ohkuma M."/>
        </authorList>
    </citation>
    <scope>NUCLEOTIDE SEQUENCE [LARGE SCALE GENOMIC DNA]</scope>
    <source>
        <strain evidence="6 7">4NBBH2</strain>
    </source>
</reference>
<evidence type="ECO:0000259" key="5">
    <source>
        <dbReference type="PROSITE" id="PS50931"/>
    </source>
</evidence>
<dbReference type="CDD" id="cd08422">
    <property type="entry name" value="PBP2_CrgA_like"/>
    <property type="match status" value="1"/>
</dbReference>
<dbReference type="GO" id="GO:0003677">
    <property type="term" value="F:DNA binding"/>
    <property type="evidence" value="ECO:0007669"/>
    <property type="project" value="UniProtKB-KW"/>
</dbReference>
<dbReference type="Pfam" id="PF03466">
    <property type="entry name" value="LysR_substrate"/>
    <property type="match status" value="1"/>
</dbReference>
<dbReference type="InterPro" id="IPR005119">
    <property type="entry name" value="LysR_subst-bd"/>
</dbReference>
<evidence type="ECO:0000313" key="6">
    <source>
        <dbReference type="EMBL" id="GBO94027.1"/>
    </source>
</evidence>
<accession>A0A388SCH3</accession>
<dbReference type="PROSITE" id="PS50931">
    <property type="entry name" value="HTH_LYSR"/>
    <property type="match status" value="1"/>
</dbReference>
<dbReference type="EMBL" id="BGZJ01000001">
    <property type="protein sequence ID" value="GBO94027.1"/>
    <property type="molecule type" value="Genomic_DNA"/>
</dbReference>
<keyword evidence="4" id="KW-0804">Transcription</keyword>
<keyword evidence="7" id="KW-1185">Reference proteome</keyword>
<dbReference type="Proteomes" id="UP000266091">
    <property type="component" value="Unassembled WGS sequence"/>
</dbReference>
<keyword evidence="2" id="KW-0805">Transcription regulation</keyword>
<evidence type="ECO:0000256" key="4">
    <source>
        <dbReference type="ARBA" id="ARBA00023163"/>
    </source>
</evidence>
<name>A0A388SCH3_9BURK</name>
<dbReference type="FunFam" id="1.10.10.10:FF:000001">
    <property type="entry name" value="LysR family transcriptional regulator"/>
    <property type="match status" value="1"/>
</dbReference>
<dbReference type="PANTHER" id="PTHR30537:SF5">
    <property type="entry name" value="HTH-TYPE TRANSCRIPTIONAL ACTIVATOR TTDR-RELATED"/>
    <property type="match status" value="1"/>
</dbReference>
<organism evidence="6 7">
    <name type="scientific">Mesosutterella multiformis</name>
    <dbReference type="NCBI Taxonomy" id="2259133"/>
    <lineage>
        <taxon>Bacteria</taxon>
        <taxon>Pseudomonadati</taxon>
        <taxon>Pseudomonadota</taxon>
        <taxon>Betaproteobacteria</taxon>
        <taxon>Burkholderiales</taxon>
        <taxon>Sutterellaceae</taxon>
        <taxon>Mesosutterella</taxon>
    </lineage>
</organism>
<evidence type="ECO:0000256" key="3">
    <source>
        <dbReference type="ARBA" id="ARBA00023125"/>
    </source>
</evidence>
<protein>
    <submittedName>
        <fullName evidence="6">LysR family transcriptional regulator</fullName>
    </submittedName>
</protein>
<dbReference type="AlphaFoldDB" id="A0A388SCH3"/>
<gene>
    <name evidence="6" type="ORF">MESMUL_13810</name>
</gene>
<feature type="domain" description="HTH lysR-type" evidence="5">
    <location>
        <begin position="1"/>
        <end position="59"/>
    </location>
</feature>
<dbReference type="Pfam" id="PF00126">
    <property type="entry name" value="HTH_1"/>
    <property type="match status" value="1"/>
</dbReference>
<dbReference type="SUPFAM" id="SSF53850">
    <property type="entry name" value="Periplasmic binding protein-like II"/>
    <property type="match status" value="1"/>
</dbReference>
<dbReference type="RefSeq" id="WP_116270300.1">
    <property type="nucleotide sequence ID" value="NZ_BGZJ01000001.1"/>
</dbReference>
<sequence length="296" mass="32963">MDRLHGMKVFEKVADCGSFTAAAEACGMTPQNIAKIIAALEKDIGAQLLNRSTRRQNLTEIGEMYLERARVILADVEETDALVSHFTGEVKGTLRVSVANTFAIYQLSHKLPGWLKENPGIRLDMTVTNREVNLIEEGFDVAVTDEEPPDSSLIRHRISELPIILAASPAYIEANGMPASPEDLSHHTLLVRQDQTSWTFKGPDRSLITIPTSAKYLANNCLISCEMAIGGLGITKQPLFRLRPHIERGELIQVLPDYPIPSKTLSAVYPQRRLMTLKVKKFLDFLDQEFGHGQLM</sequence>
<keyword evidence="3" id="KW-0238">DNA-binding</keyword>
<dbReference type="InterPro" id="IPR058163">
    <property type="entry name" value="LysR-type_TF_proteobact-type"/>
</dbReference>
<dbReference type="InterPro" id="IPR036390">
    <property type="entry name" value="WH_DNA-bd_sf"/>
</dbReference>
<proteinExistence type="inferred from homology"/>
<dbReference type="Gene3D" id="3.40.190.290">
    <property type="match status" value="1"/>
</dbReference>
<dbReference type="SUPFAM" id="SSF46785">
    <property type="entry name" value="Winged helix' DNA-binding domain"/>
    <property type="match status" value="1"/>
</dbReference>
<evidence type="ECO:0000256" key="1">
    <source>
        <dbReference type="ARBA" id="ARBA00009437"/>
    </source>
</evidence>
<dbReference type="PANTHER" id="PTHR30537">
    <property type="entry name" value="HTH-TYPE TRANSCRIPTIONAL REGULATOR"/>
    <property type="match status" value="1"/>
</dbReference>
<evidence type="ECO:0000256" key="2">
    <source>
        <dbReference type="ARBA" id="ARBA00023015"/>
    </source>
</evidence>
<dbReference type="GO" id="GO:0003700">
    <property type="term" value="F:DNA-binding transcription factor activity"/>
    <property type="evidence" value="ECO:0007669"/>
    <property type="project" value="InterPro"/>
</dbReference>
<dbReference type="InterPro" id="IPR036388">
    <property type="entry name" value="WH-like_DNA-bd_sf"/>
</dbReference>
<comment type="similarity">
    <text evidence="1">Belongs to the LysR transcriptional regulatory family.</text>
</comment>
<comment type="caution">
    <text evidence="6">The sequence shown here is derived from an EMBL/GenBank/DDBJ whole genome shotgun (WGS) entry which is preliminary data.</text>
</comment>
<dbReference type="Gene3D" id="1.10.10.10">
    <property type="entry name" value="Winged helix-like DNA-binding domain superfamily/Winged helix DNA-binding domain"/>
    <property type="match status" value="1"/>
</dbReference>
<dbReference type="InterPro" id="IPR000847">
    <property type="entry name" value="LysR_HTH_N"/>
</dbReference>
<evidence type="ECO:0000313" key="7">
    <source>
        <dbReference type="Proteomes" id="UP000266091"/>
    </source>
</evidence>
<dbReference type="OrthoDB" id="9026421at2"/>